<dbReference type="SUPFAM" id="SSF57903">
    <property type="entry name" value="FYVE/PHD zinc finger"/>
    <property type="match status" value="1"/>
</dbReference>
<dbReference type="InterPro" id="IPR017455">
    <property type="entry name" value="Znf_FYVE-rel"/>
</dbReference>
<keyword evidence="9" id="KW-1185">Reference proteome</keyword>
<dbReference type="InterPro" id="IPR021565">
    <property type="entry name" value="Rbsn_Rab-bd"/>
</dbReference>
<dbReference type="Pfam" id="PF11464">
    <property type="entry name" value="Rbsn"/>
    <property type="match status" value="1"/>
</dbReference>
<feature type="domain" description="FYVE-type" evidence="7">
    <location>
        <begin position="413"/>
        <end position="519"/>
    </location>
</feature>
<keyword evidence="1" id="KW-0479">Metal-binding</keyword>
<evidence type="ECO:0000313" key="9">
    <source>
        <dbReference type="Proteomes" id="UP000017559"/>
    </source>
</evidence>
<evidence type="ECO:0000256" key="1">
    <source>
        <dbReference type="ARBA" id="ARBA00022723"/>
    </source>
</evidence>
<sequence length="725" mass="79407">MHEPESPNSVPYQAYKSKRQPRNVSRPTSFISEKQQAPVLNLQPTPPSTPPPHSSPTRTEYSKLEEPNGSATSTPPTEPEPDPEPEPESRPVSPPVASTSTASPSPVATTSTTAAMEEARPSPRKTTTFRRVAPRKSAPQTHSRTTSLSSLRHSVIASPGPSPLSQSSSPVVRDERPLPPAPDTVALVAPQPQHLAPSPRSSSLQATPIVNGISSLPSTTIPSPLSRPPPQEHPVSSPPPSAVSHPSSPAPAAPTPVPSAKSPTPRTSARSPQSKNHVQTPYRPGFQPKPSYRHRTDEFIAARHATRDGKTEGGTGMGEKRIERTKLERRLEKLIALHFPDENGRRARPAIVPVQKQERRASSIFDMSLSDLRASMSFDSSSGGSGLWKGVVGGGAKNDMRAAEQRITPWQEDSEVSKCPHCSTSFHPLSNRKHHCRLCGKIICNLPVKHPVRPVPCSLLFVVDPKTRKIEEVGEGVDYGVRKRTGPGDQKRSGKGGEEDEEKFLKGVRICRECRPVLVREQYERENAVVPPFVRLYDSFVALEKEIEDSLPQFQEMILSLNHQQSITKEAAAVRKRLLEAFAQYDAFAKRIRKLPGSDGKPLKPGSSQDRVQAAVMTRANFFLQKNMFPLQSLPKPSSRANSTSGSPSPEPSVLPIDLDSQVAHALQPLLEQEALLETFVEEATAQRKFEDAKTLRANLKEIRQEIDRILSSIERSGNVRRVGS</sequence>
<dbReference type="CDD" id="cd15737">
    <property type="entry name" value="FYVE2_Vac1p_like"/>
    <property type="match status" value="1"/>
</dbReference>
<dbReference type="PANTHER" id="PTHR13510:SF44">
    <property type="entry name" value="RABENOSYN-5"/>
    <property type="match status" value="1"/>
</dbReference>
<reference evidence="8 9" key="1">
    <citation type="journal article" date="2014" name="BMC Genomics">
        <title>Genome and secretome analysis of the hemibiotrophic fungal pathogen, Moniliophthora roreri, which causes frosty pod rot disease of cacao: mechanisms of the biotrophic and necrotrophic phases.</title>
        <authorList>
            <person name="Meinhardt L.W."/>
            <person name="Costa G.G.L."/>
            <person name="Thomazella D.P.T."/>
            <person name="Teixeira P.J.P.L."/>
            <person name="Carazzolle M.F."/>
            <person name="Schuster S.C."/>
            <person name="Carlson J.E."/>
            <person name="Guiltinan M.J."/>
            <person name="Mieczkowski P."/>
            <person name="Farmer A."/>
            <person name="Ramaraj T."/>
            <person name="Crozier J."/>
            <person name="Davis R.E."/>
            <person name="Shao J."/>
            <person name="Melnick R.L."/>
            <person name="Pereira G.A.G."/>
            <person name="Bailey B.A."/>
        </authorList>
    </citation>
    <scope>NUCLEOTIDE SEQUENCE [LARGE SCALE GENOMIC DNA]</scope>
    <source>
        <strain evidence="8 9">MCA 2997</strain>
    </source>
</reference>
<evidence type="ECO:0000256" key="4">
    <source>
        <dbReference type="PROSITE-ProRule" id="PRU00091"/>
    </source>
</evidence>
<dbReference type="PANTHER" id="PTHR13510">
    <property type="entry name" value="FYVE-FINGER-CONTAINING RAB5 EFFECTOR PROTEIN RABENOSYN-5-RELATED"/>
    <property type="match status" value="1"/>
</dbReference>
<feature type="compositionally biased region" description="Polar residues" evidence="6">
    <location>
        <begin position="266"/>
        <end position="279"/>
    </location>
</feature>
<dbReference type="InterPro" id="IPR011011">
    <property type="entry name" value="Znf_FYVE_PHD"/>
</dbReference>
<keyword evidence="3" id="KW-0862">Zinc</keyword>
<dbReference type="GO" id="GO:0008270">
    <property type="term" value="F:zinc ion binding"/>
    <property type="evidence" value="ECO:0007669"/>
    <property type="project" value="UniProtKB-KW"/>
</dbReference>
<evidence type="ECO:0000256" key="2">
    <source>
        <dbReference type="ARBA" id="ARBA00022771"/>
    </source>
</evidence>
<feature type="compositionally biased region" description="Pro residues" evidence="6">
    <location>
        <begin position="225"/>
        <end position="241"/>
    </location>
</feature>
<feature type="region of interest" description="Disordered" evidence="6">
    <location>
        <begin position="1"/>
        <end position="293"/>
    </location>
</feature>
<dbReference type="STRING" id="1381753.V2XP40"/>
<organism evidence="8 9">
    <name type="scientific">Moniliophthora roreri (strain MCA 2997)</name>
    <name type="common">Cocoa frosty pod rot fungus</name>
    <name type="synonym">Crinipellis roreri</name>
    <dbReference type="NCBI Taxonomy" id="1381753"/>
    <lineage>
        <taxon>Eukaryota</taxon>
        <taxon>Fungi</taxon>
        <taxon>Dikarya</taxon>
        <taxon>Basidiomycota</taxon>
        <taxon>Agaricomycotina</taxon>
        <taxon>Agaricomycetes</taxon>
        <taxon>Agaricomycetidae</taxon>
        <taxon>Agaricales</taxon>
        <taxon>Marasmiineae</taxon>
        <taxon>Marasmiaceae</taxon>
        <taxon>Moniliophthora</taxon>
    </lineage>
</organism>
<gene>
    <name evidence="8" type="ORF">Moror_8280</name>
</gene>
<feature type="region of interest" description="Disordered" evidence="6">
    <location>
        <begin position="479"/>
        <end position="500"/>
    </location>
</feature>
<dbReference type="InterPro" id="IPR036531">
    <property type="entry name" value="Rbsn_Rab-bd_sf"/>
</dbReference>
<dbReference type="Pfam" id="PF01363">
    <property type="entry name" value="FYVE"/>
    <property type="match status" value="1"/>
</dbReference>
<dbReference type="Gene3D" id="4.10.860.20">
    <property type="entry name" value="Rabenosyn, Rab binding domain"/>
    <property type="match status" value="1"/>
</dbReference>
<dbReference type="InterPro" id="IPR013083">
    <property type="entry name" value="Znf_RING/FYVE/PHD"/>
</dbReference>
<feature type="region of interest" description="Disordered" evidence="6">
    <location>
        <begin position="634"/>
        <end position="653"/>
    </location>
</feature>
<comment type="caution">
    <text evidence="8">The sequence shown here is derived from an EMBL/GenBank/DDBJ whole genome shotgun (WGS) entry which is preliminary data.</text>
</comment>
<dbReference type="AlphaFoldDB" id="V2XP40"/>
<evidence type="ECO:0000259" key="7">
    <source>
        <dbReference type="PROSITE" id="PS50178"/>
    </source>
</evidence>
<dbReference type="Proteomes" id="UP000017559">
    <property type="component" value="Unassembled WGS sequence"/>
</dbReference>
<dbReference type="PROSITE" id="PS50178">
    <property type="entry name" value="ZF_FYVE"/>
    <property type="match status" value="1"/>
</dbReference>
<feature type="compositionally biased region" description="Low complexity" evidence="6">
    <location>
        <begin position="213"/>
        <end position="224"/>
    </location>
</feature>
<feature type="compositionally biased region" description="Pro residues" evidence="6">
    <location>
        <begin position="44"/>
        <end position="54"/>
    </location>
</feature>
<dbReference type="HOGENOM" id="CLU_015191_0_0_1"/>
<evidence type="ECO:0000256" key="5">
    <source>
        <dbReference type="SAM" id="Coils"/>
    </source>
</evidence>
<dbReference type="SUPFAM" id="SSF140125">
    <property type="entry name" value="Rabenosyn-5 Rab-binding domain-like"/>
    <property type="match status" value="1"/>
</dbReference>
<dbReference type="Gene3D" id="3.30.40.10">
    <property type="entry name" value="Zinc/RING finger domain, C3HC4 (zinc finger)"/>
    <property type="match status" value="1"/>
</dbReference>
<dbReference type="InterPro" id="IPR000306">
    <property type="entry name" value="Znf_FYVE"/>
</dbReference>
<feature type="compositionally biased region" description="Polar residues" evidence="6">
    <location>
        <begin position="199"/>
        <end position="208"/>
    </location>
</feature>
<name>V2XP40_MONRO</name>
<dbReference type="KEGG" id="mrr:Moror_8280"/>
<evidence type="ECO:0000313" key="8">
    <source>
        <dbReference type="EMBL" id="ESK94295.1"/>
    </source>
</evidence>
<feature type="compositionally biased region" description="Polar residues" evidence="6">
    <location>
        <begin position="1"/>
        <end position="11"/>
    </location>
</feature>
<keyword evidence="5" id="KW-0175">Coiled coil</keyword>
<protein>
    <submittedName>
        <fullName evidence="8">Vacuolar segregation protein pep7</fullName>
    </submittedName>
</protein>
<feature type="compositionally biased region" description="Pro residues" evidence="6">
    <location>
        <begin position="248"/>
        <end position="257"/>
    </location>
</feature>
<feature type="compositionally biased region" description="Low complexity" evidence="6">
    <location>
        <begin position="95"/>
        <end position="116"/>
    </location>
</feature>
<evidence type="ECO:0000256" key="6">
    <source>
        <dbReference type="SAM" id="MobiDB-lite"/>
    </source>
</evidence>
<dbReference type="OrthoDB" id="166134at2759"/>
<feature type="compositionally biased region" description="Low complexity" evidence="6">
    <location>
        <begin position="141"/>
        <end position="154"/>
    </location>
</feature>
<dbReference type="InterPro" id="IPR052727">
    <property type="entry name" value="Rab4/Rab5_effector"/>
</dbReference>
<dbReference type="SMART" id="SM00064">
    <property type="entry name" value="FYVE"/>
    <property type="match status" value="1"/>
</dbReference>
<feature type="compositionally biased region" description="Polar residues" evidence="6">
    <location>
        <begin position="22"/>
        <end position="35"/>
    </location>
</feature>
<accession>V2XP40</accession>
<feature type="compositionally biased region" description="Polar residues" evidence="6">
    <location>
        <begin position="635"/>
        <end position="648"/>
    </location>
</feature>
<keyword evidence="2 4" id="KW-0863">Zinc-finger</keyword>
<feature type="coiled-coil region" evidence="5">
    <location>
        <begin position="686"/>
        <end position="713"/>
    </location>
</feature>
<proteinExistence type="predicted"/>
<evidence type="ECO:0000256" key="3">
    <source>
        <dbReference type="ARBA" id="ARBA00022833"/>
    </source>
</evidence>
<dbReference type="EMBL" id="AWSO01000147">
    <property type="protein sequence ID" value="ESK94295.1"/>
    <property type="molecule type" value="Genomic_DNA"/>
</dbReference>